<keyword evidence="5" id="KW-0408">Iron</keyword>
<name>A0A0H1QWU1_9EURY</name>
<dbReference type="PANTHER" id="PTHR11135">
    <property type="entry name" value="HISTONE ACETYLTRANSFERASE-RELATED"/>
    <property type="match status" value="1"/>
</dbReference>
<gene>
    <name evidence="8" type="ORF">SZ63_10980</name>
</gene>
<dbReference type="NCBIfam" id="TIGR01210">
    <property type="entry name" value="archaeosine biosynthesis radical SAM protein RaSEA"/>
    <property type="match status" value="1"/>
</dbReference>
<dbReference type="InterPro" id="IPR058240">
    <property type="entry name" value="rSAM_sf"/>
</dbReference>
<dbReference type="OrthoDB" id="105445at2157"/>
<dbReference type="GO" id="GO:0002926">
    <property type="term" value="P:tRNA wobble base 5-methoxycarbonylmethyl-2-thiouridinylation"/>
    <property type="evidence" value="ECO:0007669"/>
    <property type="project" value="TreeGrafter"/>
</dbReference>
<dbReference type="InterPro" id="IPR007197">
    <property type="entry name" value="rSAM"/>
</dbReference>
<comment type="cofactor">
    <cofactor evidence="1">
        <name>[4Fe-4S] cluster</name>
        <dbReference type="ChEBI" id="CHEBI:49883"/>
    </cofactor>
</comment>
<evidence type="ECO:0000313" key="9">
    <source>
        <dbReference type="Proteomes" id="UP000035301"/>
    </source>
</evidence>
<dbReference type="Proteomes" id="UP000035301">
    <property type="component" value="Unassembled WGS sequence"/>
</dbReference>
<keyword evidence="4" id="KW-0479">Metal-binding</keyword>
<dbReference type="Pfam" id="PF04055">
    <property type="entry name" value="Radical_SAM"/>
    <property type="match status" value="1"/>
</dbReference>
<dbReference type="CDD" id="cd01335">
    <property type="entry name" value="Radical_SAM"/>
    <property type="match status" value="1"/>
</dbReference>
<feature type="domain" description="Elp3/MiaA/NifB-like radical SAM core" evidence="7">
    <location>
        <begin position="26"/>
        <end position="254"/>
    </location>
</feature>
<keyword evidence="2" id="KW-0004">4Fe-4S</keyword>
<evidence type="ECO:0000256" key="6">
    <source>
        <dbReference type="ARBA" id="ARBA00023014"/>
    </source>
</evidence>
<keyword evidence="9" id="KW-1185">Reference proteome</keyword>
<protein>
    <submittedName>
        <fullName evidence="8">Radical SAM protein</fullName>
    </submittedName>
</protein>
<evidence type="ECO:0000256" key="4">
    <source>
        <dbReference type="ARBA" id="ARBA00022723"/>
    </source>
</evidence>
<dbReference type="SFLD" id="SFLDS00029">
    <property type="entry name" value="Radical_SAM"/>
    <property type="match status" value="1"/>
</dbReference>
<dbReference type="InterPro" id="IPR005909">
    <property type="entry name" value="RaSEA"/>
</dbReference>
<dbReference type="InterPro" id="IPR039661">
    <property type="entry name" value="ELP3"/>
</dbReference>
<evidence type="ECO:0000256" key="5">
    <source>
        <dbReference type="ARBA" id="ARBA00023004"/>
    </source>
</evidence>
<dbReference type="GO" id="GO:0005737">
    <property type="term" value="C:cytoplasm"/>
    <property type="evidence" value="ECO:0007669"/>
    <property type="project" value="TreeGrafter"/>
</dbReference>
<dbReference type="GO" id="GO:0046872">
    <property type="term" value="F:metal ion binding"/>
    <property type="evidence" value="ECO:0007669"/>
    <property type="project" value="UniProtKB-KW"/>
</dbReference>
<organism evidence="8 9">
    <name type="scientific">Methanoculleus sediminis</name>
    <dbReference type="NCBI Taxonomy" id="1550566"/>
    <lineage>
        <taxon>Archaea</taxon>
        <taxon>Methanobacteriati</taxon>
        <taxon>Methanobacteriota</taxon>
        <taxon>Stenosarchaea group</taxon>
        <taxon>Methanomicrobia</taxon>
        <taxon>Methanomicrobiales</taxon>
        <taxon>Methanomicrobiaceae</taxon>
        <taxon>Methanoculleus</taxon>
    </lineage>
</organism>
<dbReference type="PANTHER" id="PTHR11135:SF0">
    <property type="entry name" value="ELONGATOR COMPLEX PROTEIN 3"/>
    <property type="match status" value="1"/>
</dbReference>
<dbReference type="PIRSF" id="PIRSF004954">
    <property type="entry name" value="Radical_SAM"/>
    <property type="match status" value="1"/>
</dbReference>
<dbReference type="EMBL" id="JXOJ01000007">
    <property type="protein sequence ID" value="KLK87398.1"/>
    <property type="molecule type" value="Genomic_DNA"/>
</dbReference>
<evidence type="ECO:0000259" key="7">
    <source>
        <dbReference type="SMART" id="SM00729"/>
    </source>
</evidence>
<dbReference type="SUPFAM" id="SSF102114">
    <property type="entry name" value="Radical SAM enzymes"/>
    <property type="match status" value="1"/>
</dbReference>
<evidence type="ECO:0000256" key="2">
    <source>
        <dbReference type="ARBA" id="ARBA00022485"/>
    </source>
</evidence>
<sequence length="328" mass="37075">MVSKLTEKPLASWRGKDRYEGRILDTLTVIFRSGGCSWNRCRMCGYRHERYPDLPRDELAERLIRQVRWVKENFRDEDYQVLKIFTSGSFFDPDEVPPAVRRAVAEAFRGKAVIAETRPEYVDADAVREFREGIDSGDWDKPLHVAVGLETTNDLIRERSIDKGFSYADFLRAAEAAHAAGAGMKAYLLMKPPFLTEREARDDMIRSIRDVAPVADSISMNLCTVQSRTEVEHLWKQHAYRPPYLWSVLDVLISSPVHILCDPVGGGQMRGPHNCGACDGPIVKGIADYSLSGDVGLLRALAETECGCKEEWEFVLDGEEPFCMPLTR</sequence>
<proteinExistence type="predicted"/>
<dbReference type="STRING" id="1550566.SZ63_10980"/>
<dbReference type="AlphaFoldDB" id="A0A0H1QWU1"/>
<dbReference type="PATRIC" id="fig|1550566.3.peg.2397"/>
<dbReference type="GO" id="GO:0003824">
    <property type="term" value="F:catalytic activity"/>
    <property type="evidence" value="ECO:0007669"/>
    <property type="project" value="InterPro"/>
</dbReference>
<reference evidence="8 9" key="1">
    <citation type="journal article" date="2015" name="Int. J. Syst. Evol. Microbiol.">
        <title>Methanoculleus sediminis sp. nov., a methanogen from sediments near a submarine mud volcano.</title>
        <authorList>
            <person name="Chen S.C."/>
            <person name="Chen M.F."/>
            <person name="Lai M.C."/>
            <person name="Weng C.Y."/>
            <person name="Wu S.Y."/>
            <person name="Lin S."/>
            <person name="Yang T.F."/>
            <person name="Chen P.C."/>
        </authorList>
    </citation>
    <scope>NUCLEOTIDE SEQUENCE [LARGE SCALE GENOMIC DNA]</scope>
    <source>
        <strain evidence="8 9">S3Fa</strain>
    </source>
</reference>
<dbReference type="SMART" id="SM00729">
    <property type="entry name" value="Elp3"/>
    <property type="match status" value="1"/>
</dbReference>
<dbReference type="InterPro" id="IPR006638">
    <property type="entry name" value="Elp3/MiaA/NifB-like_rSAM"/>
</dbReference>
<dbReference type="RefSeq" id="WP_048185350.1">
    <property type="nucleotide sequence ID" value="NZ_JXOJ01000007.1"/>
</dbReference>
<comment type="caution">
    <text evidence="8">The sequence shown here is derived from an EMBL/GenBank/DDBJ whole genome shotgun (WGS) entry which is preliminary data.</text>
</comment>
<keyword evidence="6" id="KW-0411">Iron-sulfur</keyword>
<keyword evidence="3" id="KW-0949">S-adenosyl-L-methionine</keyword>
<evidence type="ECO:0000256" key="1">
    <source>
        <dbReference type="ARBA" id="ARBA00001966"/>
    </source>
</evidence>
<evidence type="ECO:0000313" key="8">
    <source>
        <dbReference type="EMBL" id="KLK87398.1"/>
    </source>
</evidence>
<accession>A0A0H1QWU1</accession>
<evidence type="ECO:0000256" key="3">
    <source>
        <dbReference type="ARBA" id="ARBA00022691"/>
    </source>
</evidence>
<dbReference type="GO" id="GO:0051539">
    <property type="term" value="F:4 iron, 4 sulfur cluster binding"/>
    <property type="evidence" value="ECO:0007669"/>
    <property type="project" value="UniProtKB-KW"/>
</dbReference>